<feature type="domain" description="GH16" evidence="2">
    <location>
        <begin position="18"/>
        <end position="309"/>
    </location>
</feature>
<dbReference type="PANTHER" id="PTHR10963:SF24">
    <property type="entry name" value="GLYCOSIDASE C21B10.07-RELATED"/>
    <property type="match status" value="1"/>
</dbReference>
<feature type="chain" id="PRO_5034624981" evidence="1">
    <location>
        <begin position="22"/>
        <end position="324"/>
    </location>
</feature>
<dbReference type="GO" id="GO:0004553">
    <property type="term" value="F:hydrolase activity, hydrolyzing O-glycosyl compounds"/>
    <property type="evidence" value="ECO:0007669"/>
    <property type="project" value="InterPro"/>
</dbReference>
<evidence type="ECO:0000313" key="3">
    <source>
        <dbReference type="EMBL" id="OCH91643.1"/>
    </source>
</evidence>
<protein>
    <submittedName>
        <fullName evidence="3">Glycoside hydrolase family 16 protein</fullName>
    </submittedName>
</protein>
<evidence type="ECO:0000259" key="2">
    <source>
        <dbReference type="PROSITE" id="PS51762"/>
    </source>
</evidence>
<dbReference type="InterPro" id="IPR050546">
    <property type="entry name" value="Glycosyl_Hydrlase_16"/>
</dbReference>
<dbReference type="SUPFAM" id="SSF49899">
    <property type="entry name" value="Concanavalin A-like lectins/glucanases"/>
    <property type="match status" value="1"/>
</dbReference>
<feature type="signal peptide" evidence="1">
    <location>
        <begin position="1"/>
        <end position="21"/>
    </location>
</feature>
<keyword evidence="1" id="KW-0732">Signal</keyword>
<dbReference type="PROSITE" id="PS51762">
    <property type="entry name" value="GH16_2"/>
    <property type="match status" value="1"/>
</dbReference>
<keyword evidence="4" id="KW-1185">Reference proteome</keyword>
<dbReference type="InterPro" id="IPR013320">
    <property type="entry name" value="ConA-like_dom_sf"/>
</dbReference>
<dbReference type="Gene3D" id="2.60.120.200">
    <property type="match status" value="1"/>
</dbReference>
<reference evidence="3 4" key="1">
    <citation type="submission" date="2016-07" db="EMBL/GenBank/DDBJ databases">
        <title>Draft genome of the white-rot fungus Obba rivulosa 3A-2.</title>
        <authorList>
            <consortium name="DOE Joint Genome Institute"/>
            <person name="Miettinen O."/>
            <person name="Riley R."/>
            <person name="Acob R."/>
            <person name="Barry K."/>
            <person name="Cullen D."/>
            <person name="De Vries R."/>
            <person name="Hainaut M."/>
            <person name="Hatakka A."/>
            <person name="Henrissat B."/>
            <person name="Hilden K."/>
            <person name="Kuo R."/>
            <person name="Labutti K."/>
            <person name="Lipzen A."/>
            <person name="Makela M.R."/>
            <person name="Sandor L."/>
            <person name="Spatafora J.W."/>
            <person name="Grigoriev I.V."/>
            <person name="Hibbett D.S."/>
        </authorList>
    </citation>
    <scope>NUCLEOTIDE SEQUENCE [LARGE SCALE GENOMIC DNA]</scope>
    <source>
        <strain evidence="3 4">3A-2</strain>
    </source>
</reference>
<accession>A0A8E2AWI0</accession>
<dbReference type="GO" id="GO:0009251">
    <property type="term" value="P:glucan catabolic process"/>
    <property type="evidence" value="ECO:0007669"/>
    <property type="project" value="TreeGrafter"/>
</dbReference>
<keyword evidence="3" id="KW-0378">Hydrolase</keyword>
<dbReference type="InterPro" id="IPR000757">
    <property type="entry name" value="Beta-glucanase-like"/>
</dbReference>
<dbReference type="AlphaFoldDB" id="A0A8E2AWI0"/>
<evidence type="ECO:0000313" key="4">
    <source>
        <dbReference type="Proteomes" id="UP000250043"/>
    </source>
</evidence>
<organism evidence="3 4">
    <name type="scientific">Obba rivulosa</name>
    <dbReference type="NCBI Taxonomy" id="1052685"/>
    <lineage>
        <taxon>Eukaryota</taxon>
        <taxon>Fungi</taxon>
        <taxon>Dikarya</taxon>
        <taxon>Basidiomycota</taxon>
        <taxon>Agaricomycotina</taxon>
        <taxon>Agaricomycetes</taxon>
        <taxon>Polyporales</taxon>
        <taxon>Gelatoporiaceae</taxon>
        <taxon>Obba</taxon>
    </lineage>
</organism>
<sequence length="324" mass="34830">MHARTGLLLSTLGCVVRSSLAGSYKLKQNNVGSAFLDNFEWETLDDGPGGRTDYVSQSAALSANLTYAKDDTFIMRVDDKSMLTNSSETGRKSVRIKSKAQYTTHLVVADIRHMPNGCATWPAFWEVNDDVGVENGEFDIMEGVNGQTPSYTTLHTNHTCTVPANRTQLGNATANDCSSTTVQEGGDNGCDVASIYASSFGPVFNSNGGGWYVAERTSEAFSVWFWARNDSTVPDEVKSGNSSVSTGNWSTPLAYFPASSSCNFATNFKAHNILFDIALCGSWAGGQYGAANCPGNCIDYVNSNATAFAEAYWDLAALRVYLSA</sequence>
<dbReference type="Pfam" id="PF26113">
    <property type="entry name" value="GH16_XgeA"/>
    <property type="match status" value="1"/>
</dbReference>
<name>A0A8E2AWI0_9APHY</name>
<dbReference type="OrthoDB" id="192832at2759"/>
<dbReference type="PANTHER" id="PTHR10963">
    <property type="entry name" value="GLYCOSYL HYDROLASE-RELATED"/>
    <property type="match status" value="1"/>
</dbReference>
<gene>
    <name evidence="3" type="ORF">OBBRIDRAFT_728467</name>
</gene>
<proteinExistence type="predicted"/>
<dbReference type="Proteomes" id="UP000250043">
    <property type="component" value="Unassembled WGS sequence"/>
</dbReference>
<dbReference type="EMBL" id="KV722382">
    <property type="protein sequence ID" value="OCH91643.1"/>
    <property type="molecule type" value="Genomic_DNA"/>
</dbReference>
<evidence type="ECO:0000256" key="1">
    <source>
        <dbReference type="SAM" id="SignalP"/>
    </source>
</evidence>